<organism evidence="1 2">
    <name type="scientific">Actinoplanes oblitus</name>
    <dbReference type="NCBI Taxonomy" id="3040509"/>
    <lineage>
        <taxon>Bacteria</taxon>
        <taxon>Bacillati</taxon>
        <taxon>Actinomycetota</taxon>
        <taxon>Actinomycetes</taxon>
        <taxon>Micromonosporales</taxon>
        <taxon>Micromonosporaceae</taxon>
        <taxon>Actinoplanes</taxon>
    </lineage>
</organism>
<gene>
    <name evidence="1" type="ORF">ACTOB_002656</name>
</gene>
<protein>
    <submittedName>
        <fullName evidence="1">Uncharacterized protein</fullName>
    </submittedName>
</protein>
<reference evidence="1 2" key="1">
    <citation type="submission" date="2023-06" db="EMBL/GenBank/DDBJ databases">
        <authorList>
            <person name="Yushchuk O."/>
            <person name="Binda E."/>
            <person name="Ruckert-Reed C."/>
            <person name="Fedorenko V."/>
            <person name="Kalinowski J."/>
            <person name="Marinelli F."/>
        </authorList>
    </citation>
    <scope>NUCLEOTIDE SEQUENCE [LARGE SCALE GENOMIC DNA]</scope>
    <source>
        <strain evidence="1 2">NRRL 3884</strain>
    </source>
</reference>
<proteinExistence type="predicted"/>
<evidence type="ECO:0000313" key="1">
    <source>
        <dbReference type="EMBL" id="WIM99027.1"/>
    </source>
</evidence>
<dbReference type="EMBL" id="CP126980">
    <property type="protein sequence ID" value="WIM99027.1"/>
    <property type="molecule type" value="Genomic_DNA"/>
</dbReference>
<evidence type="ECO:0000313" key="2">
    <source>
        <dbReference type="Proteomes" id="UP001240150"/>
    </source>
</evidence>
<name>A0ABY8WQD8_9ACTN</name>
<keyword evidence="2" id="KW-1185">Reference proteome</keyword>
<dbReference type="Proteomes" id="UP001240150">
    <property type="component" value="Chromosome"/>
</dbReference>
<sequence length="53" mass="5470">MSGLVQGARLLSALPAAPGRALLRLTTKTARLHNSMSIDGYPEPGARGVSPRG</sequence>
<accession>A0ABY8WQD8</accession>
<dbReference type="RefSeq" id="WP_284920466.1">
    <property type="nucleotide sequence ID" value="NZ_CP126980.1"/>
</dbReference>